<evidence type="ECO:0000313" key="3">
    <source>
        <dbReference type="EMBL" id="MBN1572717.1"/>
    </source>
</evidence>
<keyword evidence="2" id="KW-0812">Transmembrane</keyword>
<dbReference type="AlphaFoldDB" id="A0A9D8PP15"/>
<gene>
    <name evidence="3" type="ORF">JW984_05905</name>
</gene>
<feature type="compositionally biased region" description="Pro residues" evidence="1">
    <location>
        <begin position="234"/>
        <end position="244"/>
    </location>
</feature>
<evidence type="ECO:0000256" key="1">
    <source>
        <dbReference type="SAM" id="MobiDB-lite"/>
    </source>
</evidence>
<organism evidence="3 4">
    <name type="scientific">Candidatus Zymogenus saltonus</name>
    <dbReference type="NCBI Taxonomy" id="2844893"/>
    <lineage>
        <taxon>Bacteria</taxon>
        <taxon>Deltaproteobacteria</taxon>
        <taxon>Candidatus Zymogenia</taxon>
        <taxon>Candidatus Zymogeniales</taxon>
        <taxon>Candidatus Zymogenaceae</taxon>
        <taxon>Candidatus Zymogenus</taxon>
    </lineage>
</organism>
<proteinExistence type="predicted"/>
<keyword evidence="2" id="KW-0472">Membrane</keyword>
<evidence type="ECO:0000313" key="4">
    <source>
        <dbReference type="Proteomes" id="UP000809273"/>
    </source>
</evidence>
<feature type="transmembrane region" description="Helical" evidence="2">
    <location>
        <begin position="192"/>
        <end position="213"/>
    </location>
</feature>
<reference evidence="3" key="1">
    <citation type="journal article" date="2021" name="Environ. Microbiol.">
        <title>Genomic characterization of three novel Desulfobacterota classes expand the metabolic and phylogenetic diversity of the phylum.</title>
        <authorList>
            <person name="Murphy C.L."/>
            <person name="Biggerstaff J."/>
            <person name="Eichhorn A."/>
            <person name="Ewing E."/>
            <person name="Shahan R."/>
            <person name="Soriano D."/>
            <person name="Stewart S."/>
            <person name="VanMol K."/>
            <person name="Walker R."/>
            <person name="Walters P."/>
            <person name="Elshahed M.S."/>
            <person name="Youssef N.H."/>
        </authorList>
    </citation>
    <scope>NUCLEOTIDE SEQUENCE</scope>
    <source>
        <strain evidence="3">Zod_Metabat.24</strain>
    </source>
</reference>
<evidence type="ECO:0000256" key="2">
    <source>
        <dbReference type="SAM" id="Phobius"/>
    </source>
</evidence>
<dbReference type="EMBL" id="JAFGIX010000027">
    <property type="protein sequence ID" value="MBN1572717.1"/>
    <property type="molecule type" value="Genomic_DNA"/>
</dbReference>
<comment type="caution">
    <text evidence="3">The sequence shown here is derived from an EMBL/GenBank/DDBJ whole genome shotgun (WGS) entry which is preliminary data.</text>
</comment>
<feature type="region of interest" description="Disordered" evidence="1">
    <location>
        <begin position="224"/>
        <end position="251"/>
    </location>
</feature>
<dbReference type="Proteomes" id="UP000809273">
    <property type="component" value="Unassembled WGS sequence"/>
</dbReference>
<keyword evidence="2" id="KW-1133">Transmembrane helix</keyword>
<accession>A0A9D8PP15</accession>
<sequence length="251" mass="28306">MKQKIAIAILLFSIIAVSGCIDVLYEITIDKDDSELVTLRIDAPALVAPYLKDLITDMRNNGFSVETVYEVDRVTVTGQKRLMKGHWEIPTVPGYIRVTKVNAFDFSVTDYVLFKRYVLNVNYTYVRERTKSTSGKDIDFFQNIPLTFVVNYRGRIIKTNATNWNKKSATWALNMKRVGNLDIQLVTYKVNYLLVTAIIMIFFGILALGIYFLMKLIRPVAPPAKAPPKEITGPDPPLAIPPPKGGGKKKD</sequence>
<dbReference type="PROSITE" id="PS51257">
    <property type="entry name" value="PROKAR_LIPOPROTEIN"/>
    <property type="match status" value="1"/>
</dbReference>
<name>A0A9D8PP15_9DELT</name>
<protein>
    <recommendedName>
        <fullName evidence="5">DUF3153 domain-containing protein</fullName>
    </recommendedName>
</protein>
<reference evidence="3" key="2">
    <citation type="submission" date="2021-01" db="EMBL/GenBank/DDBJ databases">
        <authorList>
            <person name="Hahn C.R."/>
            <person name="Youssef N.H."/>
            <person name="Elshahed M."/>
        </authorList>
    </citation>
    <scope>NUCLEOTIDE SEQUENCE</scope>
    <source>
        <strain evidence="3">Zod_Metabat.24</strain>
    </source>
</reference>
<evidence type="ECO:0008006" key="5">
    <source>
        <dbReference type="Google" id="ProtNLM"/>
    </source>
</evidence>